<dbReference type="PANTHER" id="PTHR12904:SF28">
    <property type="entry name" value="ATP SYNTHASE SUBUNIT ALPHA-RELATED"/>
    <property type="match status" value="1"/>
</dbReference>
<sequence length="594" mass="69204">MFTLEGIAYNCLIRNFQTLMDDSKSRKRLFSATIPPIIAEKVLHQINEYYLGVPPNILKHFTKNNTILKDIAINGRRIKGITLMQFLRGHNLNSAALINFNLIRVEKWIKYLKVSTLKQLSLEGSCFLDRIVVQEENHHEQGGEETKRLNMELLQTKPPSYKGLGFKCLVQLSLANTDINDVHFLHFTKDCPQLRHLNISSTNITDLRLLEKFQNLESLDCSYPNSTNVYDTYLALLKLKSLKVLDISKSDRIGYGALILRYKGPNEKGSSTSTKTSKSKEKDWHLSDFLNNAMWENMTHFNLSGNWSRPIKSISNFINNHKKLEFFGLDGCRVDERKVNALIRNGKVLEQLTNFSKDKIENAIMRMKCPELQNRYSESFVENLKIPRIYGNLNYDNMIKDILQEKKLDICEVMAHQLNAMKHTAFLYHDATKIFGSCFLVIDSIDISESEYFLSILKSCSQIFINHSNKSFRDKNIHHLLNIFTKYYKYIHMMFDVGDFFSGLFDVENANSSDSFGGSLAEFLHVLDKEKLTEDNWSDLCDDLTRMCDWTYSHYHSALEKEVYGIIEYCEDKFSWEFDHYNFFEPTESDEDYY</sequence>
<gene>
    <name evidence="3" type="ORF">DGYR_LOCUS10815</name>
</gene>
<reference evidence="3 4" key="1">
    <citation type="submission" date="2020-08" db="EMBL/GenBank/DDBJ databases">
        <authorList>
            <person name="Hejnol A."/>
        </authorList>
    </citation>
    <scope>NUCLEOTIDE SEQUENCE [LARGE SCALE GENOMIC DNA]</scope>
</reference>
<dbReference type="Proteomes" id="UP000549394">
    <property type="component" value="Unassembled WGS sequence"/>
</dbReference>
<evidence type="ECO:0000313" key="3">
    <source>
        <dbReference type="EMBL" id="CAD5123095.1"/>
    </source>
</evidence>
<dbReference type="GO" id="GO:0031462">
    <property type="term" value="C:Cul2-RING ubiquitin ligase complex"/>
    <property type="evidence" value="ECO:0007669"/>
    <property type="project" value="TreeGrafter"/>
</dbReference>
<comment type="caution">
    <text evidence="3">The sequence shown here is derived from an EMBL/GenBank/DDBJ whole genome shotgun (WGS) entry which is preliminary data.</text>
</comment>
<dbReference type="Gene3D" id="3.80.10.10">
    <property type="entry name" value="Ribonuclease Inhibitor"/>
    <property type="match status" value="1"/>
</dbReference>
<dbReference type="Pfam" id="PF12799">
    <property type="entry name" value="LRR_4"/>
    <property type="match status" value="1"/>
</dbReference>
<keyword evidence="2" id="KW-0677">Repeat</keyword>
<dbReference type="AlphaFoldDB" id="A0A7I8W801"/>
<keyword evidence="1" id="KW-0433">Leucine-rich repeat</keyword>
<accession>A0A7I8W801</accession>
<name>A0A7I8W801_9ANNE</name>
<dbReference type="PANTHER" id="PTHR12904">
    <property type="match status" value="1"/>
</dbReference>
<evidence type="ECO:0000256" key="2">
    <source>
        <dbReference type="ARBA" id="ARBA00022737"/>
    </source>
</evidence>
<dbReference type="InterPro" id="IPR032675">
    <property type="entry name" value="LRR_dom_sf"/>
</dbReference>
<evidence type="ECO:0000256" key="1">
    <source>
        <dbReference type="ARBA" id="ARBA00022614"/>
    </source>
</evidence>
<organism evidence="3 4">
    <name type="scientific">Dimorphilus gyrociliatus</name>
    <dbReference type="NCBI Taxonomy" id="2664684"/>
    <lineage>
        <taxon>Eukaryota</taxon>
        <taxon>Metazoa</taxon>
        <taxon>Spiralia</taxon>
        <taxon>Lophotrochozoa</taxon>
        <taxon>Annelida</taxon>
        <taxon>Polychaeta</taxon>
        <taxon>Polychaeta incertae sedis</taxon>
        <taxon>Dinophilidae</taxon>
        <taxon>Dimorphilus</taxon>
    </lineage>
</organism>
<evidence type="ECO:0000313" key="4">
    <source>
        <dbReference type="Proteomes" id="UP000549394"/>
    </source>
</evidence>
<dbReference type="SUPFAM" id="SSF52047">
    <property type="entry name" value="RNI-like"/>
    <property type="match status" value="1"/>
</dbReference>
<dbReference type="InterPro" id="IPR051341">
    <property type="entry name" value="Zyg-11_UBL_adapter"/>
</dbReference>
<dbReference type="EMBL" id="CAJFCJ010000019">
    <property type="protein sequence ID" value="CAD5123095.1"/>
    <property type="molecule type" value="Genomic_DNA"/>
</dbReference>
<protein>
    <submittedName>
        <fullName evidence="3">DgyrCDS11468</fullName>
    </submittedName>
</protein>
<proteinExistence type="predicted"/>
<dbReference type="InterPro" id="IPR025875">
    <property type="entry name" value="Leu-rich_rpt_4"/>
</dbReference>
<keyword evidence="4" id="KW-1185">Reference proteome</keyword>